<evidence type="ECO:0000256" key="1">
    <source>
        <dbReference type="SAM" id="SignalP"/>
    </source>
</evidence>
<reference evidence="2 3" key="1">
    <citation type="journal article" date="2017" name="ISME J.">
        <title>An acid-tolerant ammonia-oxidizing ?-proteobacterium from soil.</title>
        <authorList>
            <person name="Hayatsu M."/>
            <person name="Tago K."/>
            <person name="Uchiyama I."/>
            <person name="Toyoda A."/>
            <person name="Wang Y."/>
            <person name="Shimomura Y."/>
            <person name="Okubo T."/>
            <person name="Kurisu F."/>
            <person name="Hirono Y."/>
            <person name="Nonaka K."/>
            <person name="Akiyama H."/>
            <person name="Itoh T."/>
            <person name="Takami H."/>
        </authorList>
    </citation>
    <scope>NUCLEOTIDE SEQUENCE [LARGE SCALE GENOMIC DNA]</scope>
    <source>
        <strain evidence="2 3">TAO100</strain>
    </source>
</reference>
<name>A0A1Q2SKL8_9GAMM</name>
<proteinExistence type="predicted"/>
<sequence>MNKYTYLGLAGLVTTFFTMPATATIMMNDALQDDLNNITKPTTPPTPINTTTDQVFPSSHWVMDSSGGSENRVVFQATSNNGYSFGIYDPNNINTTLQIFSADATSENSAVSLTENGNEFSVNNGVPVPFTNDPTDQFGYYISGSNGTFYSDPTLNGGDLQMVTLQGNNKTYLKIGNNPYAKFSSGEFILGWNTQGPGNTPNSNYTTGGVYLIESVHPTPEPSMLSIFGLGLLMMGLIPRLHRSQLISLNPHLAV</sequence>
<keyword evidence="1" id="KW-0732">Signal</keyword>
<evidence type="ECO:0000313" key="2">
    <source>
        <dbReference type="EMBL" id="BAW79664.1"/>
    </source>
</evidence>
<evidence type="ECO:0000313" key="3">
    <source>
        <dbReference type="Proteomes" id="UP000243679"/>
    </source>
</evidence>
<feature type="signal peptide" evidence="1">
    <location>
        <begin position="1"/>
        <end position="23"/>
    </location>
</feature>
<feature type="chain" id="PRO_5010315663" evidence="1">
    <location>
        <begin position="24"/>
        <end position="255"/>
    </location>
</feature>
<dbReference type="OrthoDB" id="6362115at2"/>
<accession>A0A1Q2SKL8</accession>
<protein>
    <submittedName>
        <fullName evidence="2">Hypothetical conserved protein</fullName>
    </submittedName>
</protein>
<keyword evidence="3" id="KW-1185">Reference proteome</keyword>
<dbReference type="RefSeq" id="WP_096526291.1">
    <property type="nucleotide sequence ID" value="NZ_AP014836.1"/>
</dbReference>
<dbReference type="AlphaFoldDB" id="A0A1Q2SKL8"/>
<gene>
    <name evidence="2" type="ORF">TAO_0294</name>
</gene>
<dbReference type="EMBL" id="AP014836">
    <property type="protein sequence ID" value="BAW79664.1"/>
    <property type="molecule type" value="Genomic_DNA"/>
</dbReference>
<dbReference type="KEGG" id="ntt:TAO_0294"/>
<organism evidence="2 3">
    <name type="scientific">Candidatus Nitrosoglobus terrae</name>
    <dbReference type="NCBI Taxonomy" id="1630141"/>
    <lineage>
        <taxon>Bacteria</taxon>
        <taxon>Pseudomonadati</taxon>
        <taxon>Pseudomonadota</taxon>
        <taxon>Gammaproteobacteria</taxon>
        <taxon>Chromatiales</taxon>
        <taxon>Chromatiaceae</taxon>
        <taxon>Candidatus Nitrosoglobus</taxon>
    </lineage>
</organism>
<dbReference type="Proteomes" id="UP000243679">
    <property type="component" value="Chromosome"/>
</dbReference>